<dbReference type="EMBL" id="LT598491">
    <property type="protein sequence ID" value="SCW04591.1"/>
    <property type="molecule type" value="Genomic_DNA"/>
</dbReference>
<organism evidence="2 3">
    <name type="scientific">Lachancea fermentati</name>
    <name type="common">Zygosaccharomyces fermentati</name>
    <dbReference type="NCBI Taxonomy" id="4955"/>
    <lineage>
        <taxon>Eukaryota</taxon>
        <taxon>Fungi</taxon>
        <taxon>Dikarya</taxon>
        <taxon>Ascomycota</taxon>
        <taxon>Saccharomycotina</taxon>
        <taxon>Saccharomycetes</taxon>
        <taxon>Saccharomycetales</taxon>
        <taxon>Saccharomycetaceae</taxon>
        <taxon>Lachancea</taxon>
    </lineage>
</organism>
<keyword evidence="1" id="KW-0732">Signal</keyword>
<evidence type="ECO:0000313" key="2">
    <source>
        <dbReference type="EMBL" id="SCW04591.1"/>
    </source>
</evidence>
<feature type="signal peptide" evidence="1">
    <location>
        <begin position="1"/>
        <end position="18"/>
    </location>
</feature>
<dbReference type="OMA" id="CSGGCTP"/>
<reference evidence="2 3" key="1">
    <citation type="submission" date="2016-03" db="EMBL/GenBank/DDBJ databases">
        <authorList>
            <person name="Devillers H."/>
        </authorList>
    </citation>
    <scope>NUCLEOTIDE SEQUENCE [LARGE SCALE GENOMIC DNA]</scope>
    <source>
        <strain evidence="2">CBS 6772</strain>
    </source>
</reference>
<dbReference type="Proteomes" id="UP000190831">
    <property type="component" value="Chromosome H"/>
</dbReference>
<evidence type="ECO:0000313" key="3">
    <source>
        <dbReference type="Proteomes" id="UP000190831"/>
    </source>
</evidence>
<accession>A0A1G4MLB4</accession>
<keyword evidence="3" id="KW-1185">Reference proteome</keyword>
<proteinExistence type="predicted"/>
<dbReference type="CDD" id="cd22955">
    <property type="entry name" value="TOS6"/>
    <property type="match status" value="1"/>
</dbReference>
<protein>
    <submittedName>
        <fullName evidence="2">LAFE_0H16930g1_1</fullName>
    </submittedName>
</protein>
<feature type="chain" id="PRO_5009237395" evidence="1">
    <location>
        <begin position="19"/>
        <end position="163"/>
    </location>
</feature>
<dbReference type="AlphaFoldDB" id="A0A1G4MLB4"/>
<name>A0A1G4MLB4_LACFM</name>
<dbReference type="OrthoDB" id="4036635at2759"/>
<evidence type="ECO:0000256" key="1">
    <source>
        <dbReference type="SAM" id="SignalP"/>
    </source>
</evidence>
<gene>
    <name evidence="2" type="ORF">LAFE_0H16930G</name>
</gene>
<sequence length="163" mass="16330">MKFSSAVSLVSIAAVAVAENSTYVNSTETVVSPSTTLVTITSCLDDACASKTTYTTHELSTVTDTITSCSGGCTPTSTATEAAGEDDITYVDVTTTPEVTTSVVSTVKSTSTPYSFTTVATSNLTSTYAYNSTTAAISTYEGSAPVVAAGVGAVLGGLAVAIL</sequence>